<dbReference type="InterPro" id="IPR036259">
    <property type="entry name" value="MFS_trans_sf"/>
</dbReference>
<feature type="transmembrane region" description="Helical" evidence="6">
    <location>
        <begin position="159"/>
        <end position="184"/>
    </location>
</feature>
<dbReference type="Gene3D" id="1.20.1250.20">
    <property type="entry name" value="MFS general substrate transporter like domains"/>
    <property type="match status" value="1"/>
</dbReference>
<keyword evidence="8" id="KW-1185">Reference proteome</keyword>
<dbReference type="OrthoDB" id="3227279at2"/>
<evidence type="ECO:0000256" key="4">
    <source>
        <dbReference type="ARBA" id="ARBA00022989"/>
    </source>
</evidence>
<evidence type="ECO:0000313" key="8">
    <source>
        <dbReference type="Proteomes" id="UP000316639"/>
    </source>
</evidence>
<keyword evidence="4 6" id="KW-1133">Transmembrane helix</keyword>
<sequence>MPGFREVFRVGEFRALFTAYFVSVAGDQYARVALTVLVYARTASAGLSALTYALSFLPDLIGGPLLSGLADRFPRRTVMIVTDLARAAVLVLMAIPAMPLWLTCTLLVVVQLAGAPGNAARAALLPHVLPGEQYPVGQAAMNAVNQVAQVAGFASGGALVAFTGAHAVILADAATFLASALLVARFVAARPAPEAATQRTWPLLDGARLVWTQPRLRALVAMACVSGFYIAGEALAAPYAVELGHGPIAVGLMFAAYAAGTAAGMLVLARFPDSARLRAMPALVVASCAPLTLCALNPGLAVTLLLFTLTGAASSYHLVTATTFVATVPDDQRGQAFGLAVTALRVSQGLGIALAGVAADRVPVHTVVAAAGALGVLAACGTAWLWRLSDQPSGRTTRSTP</sequence>
<dbReference type="GO" id="GO:0022857">
    <property type="term" value="F:transmembrane transporter activity"/>
    <property type="evidence" value="ECO:0007669"/>
    <property type="project" value="InterPro"/>
</dbReference>
<dbReference type="RefSeq" id="WP_146354648.1">
    <property type="nucleotide sequence ID" value="NZ_VOBR01000015.1"/>
</dbReference>
<feature type="transmembrane region" description="Helical" evidence="6">
    <location>
        <begin position="364"/>
        <end position="386"/>
    </location>
</feature>
<evidence type="ECO:0000256" key="1">
    <source>
        <dbReference type="ARBA" id="ARBA00004651"/>
    </source>
</evidence>
<dbReference type="EMBL" id="VOBR01000015">
    <property type="protein sequence ID" value="TWP49633.1"/>
    <property type="molecule type" value="Genomic_DNA"/>
</dbReference>
<comment type="subcellular location">
    <subcellularLocation>
        <location evidence="1">Cell membrane</location>
        <topology evidence="1">Multi-pass membrane protein</topology>
    </subcellularLocation>
</comment>
<proteinExistence type="predicted"/>
<comment type="caution">
    <text evidence="7">The sequence shown here is derived from an EMBL/GenBank/DDBJ whole genome shotgun (WGS) entry which is preliminary data.</text>
</comment>
<feature type="transmembrane region" description="Helical" evidence="6">
    <location>
        <begin position="218"/>
        <end position="241"/>
    </location>
</feature>
<feature type="transmembrane region" description="Helical" evidence="6">
    <location>
        <begin position="247"/>
        <end position="268"/>
    </location>
</feature>
<evidence type="ECO:0000256" key="5">
    <source>
        <dbReference type="ARBA" id="ARBA00023136"/>
    </source>
</evidence>
<evidence type="ECO:0000313" key="7">
    <source>
        <dbReference type="EMBL" id="TWP49633.1"/>
    </source>
</evidence>
<gene>
    <name evidence="7" type="ORF">FKR81_24205</name>
</gene>
<keyword evidence="2" id="KW-1003">Cell membrane</keyword>
<dbReference type="CDD" id="cd06173">
    <property type="entry name" value="MFS_MefA_like"/>
    <property type="match status" value="1"/>
</dbReference>
<dbReference type="AlphaFoldDB" id="A0A563EQE9"/>
<feature type="transmembrane region" description="Helical" evidence="6">
    <location>
        <begin position="45"/>
        <end position="66"/>
    </location>
</feature>
<feature type="transmembrane region" description="Helical" evidence="6">
    <location>
        <begin position="280"/>
        <end position="298"/>
    </location>
</feature>
<reference evidence="7 8" key="1">
    <citation type="submission" date="2019-07" db="EMBL/GenBank/DDBJ databases">
        <title>Lentzea xizangensis sp. nov., isolated from Qinghai-Tibetan Plateau Soils.</title>
        <authorList>
            <person name="Huang J."/>
        </authorList>
    </citation>
    <scope>NUCLEOTIDE SEQUENCE [LARGE SCALE GENOMIC DNA]</scope>
    <source>
        <strain evidence="7 8">FXJ1.1311</strain>
    </source>
</reference>
<dbReference type="Proteomes" id="UP000316639">
    <property type="component" value="Unassembled WGS sequence"/>
</dbReference>
<dbReference type="PANTHER" id="PTHR23513:SF11">
    <property type="entry name" value="STAPHYLOFERRIN A TRANSPORTER"/>
    <property type="match status" value="1"/>
</dbReference>
<evidence type="ECO:0000256" key="3">
    <source>
        <dbReference type="ARBA" id="ARBA00022692"/>
    </source>
</evidence>
<name>A0A563EQE9_9PSEU</name>
<dbReference type="InterPro" id="IPR011701">
    <property type="entry name" value="MFS"/>
</dbReference>
<feature type="transmembrane region" description="Helical" evidence="6">
    <location>
        <begin position="87"/>
        <end position="110"/>
    </location>
</feature>
<dbReference type="SUPFAM" id="SSF103473">
    <property type="entry name" value="MFS general substrate transporter"/>
    <property type="match status" value="1"/>
</dbReference>
<accession>A0A563EQE9</accession>
<evidence type="ECO:0000256" key="2">
    <source>
        <dbReference type="ARBA" id="ARBA00022475"/>
    </source>
</evidence>
<keyword evidence="3 6" id="KW-0812">Transmembrane</keyword>
<evidence type="ECO:0000256" key="6">
    <source>
        <dbReference type="SAM" id="Phobius"/>
    </source>
</evidence>
<keyword evidence="5 6" id="KW-0472">Membrane</keyword>
<dbReference type="GO" id="GO:0005886">
    <property type="term" value="C:plasma membrane"/>
    <property type="evidence" value="ECO:0007669"/>
    <property type="project" value="UniProtKB-SubCell"/>
</dbReference>
<dbReference type="Pfam" id="PF07690">
    <property type="entry name" value="MFS_1"/>
    <property type="match status" value="1"/>
</dbReference>
<organism evidence="7 8">
    <name type="scientific">Lentzea tibetensis</name>
    <dbReference type="NCBI Taxonomy" id="2591470"/>
    <lineage>
        <taxon>Bacteria</taxon>
        <taxon>Bacillati</taxon>
        <taxon>Actinomycetota</taxon>
        <taxon>Actinomycetes</taxon>
        <taxon>Pseudonocardiales</taxon>
        <taxon>Pseudonocardiaceae</taxon>
        <taxon>Lentzea</taxon>
    </lineage>
</organism>
<protein>
    <submittedName>
        <fullName evidence="7">MFS transporter</fullName>
    </submittedName>
</protein>
<dbReference type="PANTHER" id="PTHR23513">
    <property type="entry name" value="INTEGRAL MEMBRANE EFFLUX PROTEIN-RELATED"/>
    <property type="match status" value="1"/>
</dbReference>